<name>A0A090D3G1_9BACT</name>
<protein>
    <submittedName>
        <fullName evidence="1">Uncharacterized protein</fullName>
    </submittedName>
</protein>
<organism evidence="1">
    <name type="scientific">Candidatus Criblamydia sequanensis CRIB-18</name>
    <dbReference type="NCBI Taxonomy" id="1437425"/>
    <lineage>
        <taxon>Bacteria</taxon>
        <taxon>Pseudomonadati</taxon>
        <taxon>Chlamydiota</taxon>
        <taxon>Chlamydiia</taxon>
        <taxon>Parachlamydiales</taxon>
        <taxon>Candidatus Criblamydiaceae</taxon>
        <taxon>Candidatus Criblamydia</taxon>
    </lineage>
</organism>
<reference evidence="1" key="2">
    <citation type="submission" date="2014-09" db="EMBL/GenBank/DDBJ databases">
        <title>Criblamydia sequanensis harbors a mega-plasmid encoding arsenite resistance.</title>
        <authorList>
            <person name="Bertelli C."/>
            <person name="Goesmann A."/>
            <person name="Greub G."/>
        </authorList>
    </citation>
    <scope>NUCLEOTIDE SEQUENCE [LARGE SCALE GENOMIC DNA]</scope>
    <source>
        <strain evidence="1">CRIB-18</strain>
        <plasmid evidence="1">1</plasmid>
    </source>
</reference>
<reference evidence="1" key="1">
    <citation type="submission" date="2013-12" db="EMBL/GenBank/DDBJ databases">
        <authorList>
            <person name="Li W."/>
            <person name="Chetelat R.T."/>
        </authorList>
    </citation>
    <scope>NUCLEOTIDE SEQUENCE</scope>
    <source>
        <strain evidence="1">CRIB-18</strain>
        <plasmid evidence="1">1</plasmid>
    </source>
</reference>
<dbReference type="AlphaFoldDB" id="A0A090D3G1"/>
<proteinExistence type="predicted"/>
<dbReference type="EMBL" id="LK031773">
    <property type="protein sequence ID" value="CDR35324.1"/>
    <property type="molecule type" value="Genomic_DNA"/>
</dbReference>
<accession>A0A090D3G1</accession>
<gene>
    <name evidence="1" type="ORF">CSEC_p0053</name>
</gene>
<sequence length="548" mass="62904">MSDMNSTTEKTKSKKAKKPSIPLVGELIIPAMTEETSYQLHVVDKKTGKTVEILDSVEDMQLLGMSLKIKSSEKQEWESAISPIQSFSPNQLVSLKNILNEMGPTAQRSLIEEAIQNIIDQSSNKDTFALPSHALMFTLLAMFAGKPDMIPRRLLSKPHSEWTAIEQKEAEEFLSSILKVEKSTSYLNGRETTEEKYIAVVSDNPKVEAQAEIDISLFKSDIHFREVSLALYIKRTFGAEGLRHLLGFLIGLEENFRKGHFIWSVNDHLARLGHRKKANGTYDHELKKTASEIIRVFQSLFITARKKEGKKEVIQGERLFSIDGFRQEIFDKVIIDEKIKLRATDFWYKNAFEPKDGQSAKYTKLLKKIAQENHREHPLTIYLTPLLAIFWRMNPQQKISIPSLMDWCDLDPSGRYKMRDLRSLESELSYMKEHGYLGDWSHTGEKFLPSECTDPFSCSLTLTPPEWLGQELRLVQANREIPALEKKEDKIVGIDEFKEIYKKSKLNVRQFGNHLGITGQMVSFLLNEKRHITKEVSDKVRAFADKFS</sequence>
<evidence type="ECO:0000313" key="1">
    <source>
        <dbReference type="EMBL" id="CDR35324.1"/>
    </source>
</evidence>
<keyword evidence="1" id="KW-0614">Plasmid</keyword>
<dbReference type="RefSeq" id="WP_176454844.1">
    <property type="nucleotide sequence ID" value="NZ_LK031773.1"/>
</dbReference>
<geneLocation type="plasmid" evidence="1">
    <name>1</name>
</geneLocation>